<dbReference type="AlphaFoldDB" id="A0A9B0GHI2"/>
<proteinExistence type="predicted"/>
<dbReference type="RefSeq" id="XP_004399481.1">
    <property type="nucleotide sequence ID" value="XM_004399424.1"/>
</dbReference>
<feature type="compositionally biased region" description="Basic and acidic residues" evidence="1">
    <location>
        <begin position="213"/>
        <end position="222"/>
    </location>
</feature>
<organism evidence="2 3">
    <name type="scientific">Odobenus rosmarus divergens</name>
    <name type="common">Pacific walrus</name>
    <dbReference type="NCBI Taxonomy" id="9708"/>
    <lineage>
        <taxon>Eukaryota</taxon>
        <taxon>Metazoa</taxon>
        <taxon>Chordata</taxon>
        <taxon>Craniata</taxon>
        <taxon>Vertebrata</taxon>
        <taxon>Euteleostomi</taxon>
        <taxon>Mammalia</taxon>
        <taxon>Eutheria</taxon>
        <taxon>Laurasiatheria</taxon>
        <taxon>Carnivora</taxon>
        <taxon>Caniformia</taxon>
        <taxon>Pinnipedia</taxon>
        <taxon>Odobenidae</taxon>
        <taxon>Odobenus</taxon>
    </lineage>
</organism>
<gene>
    <name evidence="3" type="primary">LOC101364092</name>
</gene>
<sequence>MKELQPLENWMKKENFPLDQWKREITGNQNQEPGSPSLSQAGSKTRDAHLHFYNLPPHCGLLASTVSKSEKELQEVVCGLAFMPKPGDCLQIECPRLESPSFQPSFQDQGLTPPAPGVCQGLRRRLAGIHEPQHHLPDPALRIQVRSHFFRAETARRGAGSRDNRSWPPDSRGRAERGSRRQGNRGAQSRGRGRAGGCRSNKVLSLRAAPLRAPRDPARSDEEQSNSAFWENNPTHFAKAKPELPPKPPFNKSLPTPSPPPHTNVPNLTVIPKA</sequence>
<feature type="region of interest" description="Disordered" evidence="1">
    <location>
        <begin position="153"/>
        <end position="274"/>
    </location>
</feature>
<protein>
    <submittedName>
        <fullName evidence="3">Uncharacterized protein LOC101364092</fullName>
    </submittedName>
</protein>
<evidence type="ECO:0000313" key="2">
    <source>
        <dbReference type="Proteomes" id="UP000245340"/>
    </source>
</evidence>
<dbReference type="Proteomes" id="UP000245340">
    <property type="component" value="Unplaced"/>
</dbReference>
<feature type="compositionally biased region" description="Polar residues" evidence="1">
    <location>
        <begin position="225"/>
        <end position="235"/>
    </location>
</feature>
<evidence type="ECO:0000313" key="3">
    <source>
        <dbReference type="RefSeq" id="XP_004399481.1"/>
    </source>
</evidence>
<keyword evidence="2" id="KW-1185">Reference proteome</keyword>
<evidence type="ECO:0000256" key="1">
    <source>
        <dbReference type="SAM" id="MobiDB-lite"/>
    </source>
</evidence>
<feature type="region of interest" description="Disordered" evidence="1">
    <location>
        <begin position="18"/>
        <end position="45"/>
    </location>
</feature>
<reference evidence="3" key="1">
    <citation type="submission" date="2025-08" db="UniProtKB">
        <authorList>
            <consortium name="RefSeq"/>
        </authorList>
    </citation>
    <scope>IDENTIFICATION</scope>
</reference>
<feature type="compositionally biased region" description="Basic and acidic residues" evidence="1">
    <location>
        <begin position="153"/>
        <end position="179"/>
    </location>
</feature>
<feature type="compositionally biased region" description="Polar residues" evidence="1">
    <location>
        <begin position="26"/>
        <end position="43"/>
    </location>
</feature>
<accession>A0A9B0GHI2</accession>
<name>A0A9B0GHI2_ODORO</name>